<evidence type="ECO:0000313" key="9">
    <source>
        <dbReference type="EMBL" id="KJD45584.1"/>
    </source>
</evidence>
<dbReference type="OrthoDB" id="9802471at2"/>
<protein>
    <recommendedName>
        <fullName evidence="7">ATP synthase subunit delta</fullName>
    </recommendedName>
    <alternativeName>
        <fullName evidence="7">ATP synthase F(1) sector subunit delta</fullName>
    </alternativeName>
    <alternativeName>
        <fullName evidence="7">F-type ATPase subunit delta</fullName>
        <shortName evidence="7">F-ATPase subunit delta</shortName>
    </alternativeName>
</protein>
<comment type="function">
    <text evidence="7">This protein is part of the stalk that links CF(0) to CF(1). It either transmits conformational changes from CF(0) to CF(1) or is implicated in proton conduction.</text>
</comment>
<dbReference type="InterPro" id="IPR000711">
    <property type="entry name" value="ATPase_OSCP/dsu"/>
</dbReference>
<comment type="function">
    <text evidence="7">F(1)F(0) ATP synthase produces ATP from ADP in the presence of a proton or sodium gradient. F-type ATPases consist of two structural domains, F(1) containing the extramembraneous catalytic core and F(0) containing the membrane proton channel, linked together by a central stalk and a peripheral stalk. During catalysis, ATP synthesis in the catalytic domain of F(1) is coupled via a rotary mechanism of the central stalk subunits to proton translocation.</text>
</comment>
<accession>A0A0D7X2V7</accession>
<keyword evidence="4 7" id="KW-0406">Ion transport</keyword>
<dbReference type="GO" id="GO:0005886">
    <property type="term" value="C:plasma membrane"/>
    <property type="evidence" value="ECO:0007669"/>
    <property type="project" value="UniProtKB-SubCell"/>
</dbReference>
<proteinExistence type="inferred from homology"/>
<dbReference type="NCBIfam" id="TIGR01145">
    <property type="entry name" value="ATP_synt_delta"/>
    <property type="match status" value="1"/>
</dbReference>
<keyword evidence="2 7" id="KW-0813">Transport</keyword>
<feature type="coiled-coil region" evidence="8">
    <location>
        <begin position="11"/>
        <end position="38"/>
    </location>
</feature>
<gene>
    <name evidence="7" type="primary">atpH</name>
    <name evidence="9" type="ORF">QD47_11305</name>
</gene>
<comment type="caution">
    <text evidence="9">The sequence shown here is derived from an EMBL/GenBank/DDBJ whole genome shotgun (WGS) entry which is preliminary data.</text>
</comment>
<dbReference type="EMBL" id="JTHP01000018">
    <property type="protein sequence ID" value="KJD45584.1"/>
    <property type="molecule type" value="Genomic_DNA"/>
</dbReference>
<keyword evidence="8" id="KW-0175">Coiled coil</keyword>
<comment type="subcellular location">
    <subcellularLocation>
        <location evidence="7">Cell membrane</location>
        <topology evidence="7">Peripheral membrane protein</topology>
    </subcellularLocation>
    <subcellularLocation>
        <location evidence="1">Membrane</location>
    </subcellularLocation>
</comment>
<keyword evidence="10" id="KW-1185">Reference proteome</keyword>
<keyword evidence="6 7" id="KW-0066">ATP synthesis</keyword>
<keyword evidence="7" id="KW-0139">CF(1)</keyword>
<dbReference type="PANTHER" id="PTHR11910">
    <property type="entry name" value="ATP SYNTHASE DELTA CHAIN"/>
    <property type="match status" value="1"/>
</dbReference>
<dbReference type="SUPFAM" id="SSF47928">
    <property type="entry name" value="N-terminal domain of the delta subunit of the F1F0-ATP synthase"/>
    <property type="match status" value="1"/>
</dbReference>
<dbReference type="PRINTS" id="PR00125">
    <property type="entry name" value="ATPASEDELTA"/>
</dbReference>
<name>A0A0D7X2V7_9BACL</name>
<evidence type="ECO:0000256" key="2">
    <source>
        <dbReference type="ARBA" id="ARBA00022448"/>
    </source>
</evidence>
<reference evidence="9 10" key="1">
    <citation type="submission" date="2014-11" db="EMBL/GenBank/DDBJ databases">
        <title>Draft Genome Sequences of Paenibacillus polymyxa NRRL B-30509 and Paenibacillus terrae NRRL B-30644, Strains from a Poultry Environment that Produce Tridecaptin A and Paenicidins.</title>
        <authorList>
            <person name="van Belkum M.J."/>
            <person name="Lohans C.T."/>
            <person name="Vederas J.C."/>
        </authorList>
    </citation>
    <scope>NUCLEOTIDE SEQUENCE [LARGE SCALE GENOMIC DNA]</scope>
    <source>
        <strain evidence="9 10">NRRL B-30644</strain>
    </source>
</reference>
<organism evidence="9 10">
    <name type="scientific">Paenibacillus terrae</name>
    <dbReference type="NCBI Taxonomy" id="159743"/>
    <lineage>
        <taxon>Bacteria</taxon>
        <taxon>Bacillati</taxon>
        <taxon>Bacillota</taxon>
        <taxon>Bacilli</taxon>
        <taxon>Bacillales</taxon>
        <taxon>Paenibacillaceae</taxon>
        <taxon>Paenibacillus</taxon>
    </lineage>
</organism>
<sequence>MSRDTVVAKRYAKALFEVAEQEQTIMETEQELRAFVEAVSGDAEIRKFINSPNITEAVKLQVLANSFESKLSAPLINTIKLLIQRSRADLFESLLAGYLDIQEYKLGLAHAKVYSTYALSEQEKTAVAEQFGAREHKTIRVENIVDPSLLGGLKVVIGDTLYDGSLAGKLDRLEKSFNRRV</sequence>
<dbReference type="GO" id="GO:0046933">
    <property type="term" value="F:proton-transporting ATP synthase activity, rotational mechanism"/>
    <property type="evidence" value="ECO:0007669"/>
    <property type="project" value="UniProtKB-UniRule"/>
</dbReference>
<evidence type="ECO:0000256" key="5">
    <source>
        <dbReference type="ARBA" id="ARBA00023136"/>
    </source>
</evidence>
<dbReference type="Gene3D" id="1.10.520.20">
    <property type="entry name" value="N-terminal domain of the delta subunit of the F1F0-ATP synthase"/>
    <property type="match status" value="1"/>
</dbReference>
<dbReference type="RefSeq" id="WP_044646223.1">
    <property type="nucleotide sequence ID" value="NZ_JTHP01000018.1"/>
</dbReference>
<evidence type="ECO:0000256" key="3">
    <source>
        <dbReference type="ARBA" id="ARBA00022781"/>
    </source>
</evidence>
<keyword evidence="7" id="KW-1003">Cell membrane</keyword>
<dbReference type="Pfam" id="PF00213">
    <property type="entry name" value="OSCP"/>
    <property type="match status" value="1"/>
</dbReference>
<dbReference type="InterPro" id="IPR026015">
    <property type="entry name" value="ATP_synth_OSCP/delta_N_sf"/>
</dbReference>
<dbReference type="HAMAP" id="MF_01416">
    <property type="entry name" value="ATP_synth_delta_bact"/>
    <property type="match status" value="1"/>
</dbReference>
<dbReference type="Proteomes" id="UP000032534">
    <property type="component" value="Unassembled WGS sequence"/>
</dbReference>
<evidence type="ECO:0000313" key="10">
    <source>
        <dbReference type="Proteomes" id="UP000032534"/>
    </source>
</evidence>
<evidence type="ECO:0000256" key="4">
    <source>
        <dbReference type="ARBA" id="ARBA00023065"/>
    </source>
</evidence>
<dbReference type="NCBIfam" id="NF004403">
    <property type="entry name" value="PRK05758.2-4"/>
    <property type="match status" value="1"/>
</dbReference>
<evidence type="ECO:0000256" key="8">
    <source>
        <dbReference type="SAM" id="Coils"/>
    </source>
</evidence>
<evidence type="ECO:0000256" key="7">
    <source>
        <dbReference type="HAMAP-Rule" id="MF_01416"/>
    </source>
</evidence>
<dbReference type="AlphaFoldDB" id="A0A0D7X2V7"/>
<dbReference type="PATRIC" id="fig|159743.3.peg.2524"/>
<comment type="similarity">
    <text evidence="7">Belongs to the ATPase delta chain family.</text>
</comment>
<keyword evidence="5 7" id="KW-0472">Membrane</keyword>
<keyword evidence="3 7" id="KW-0375">Hydrogen ion transport</keyword>
<dbReference type="GO" id="GO:0045259">
    <property type="term" value="C:proton-transporting ATP synthase complex"/>
    <property type="evidence" value="ECO:0007669"/>
    <property type="project" value="UniProtKB-KW"/>
</dbReference>
<evidence type="ECO:0000256" key="1">
    <source>
        <dbReference type="ARBA" id="ARBA00004370"/>
    </source>
</evidence>
<evidence type="ECO:0000256" key="6">
    <source>
        <dbReference type="ARBA" id="ARBA00023310"/>
    </source>
</evidence>